<dbReference type="GeneID" id="8250017"/>
<evidence type="ECO:0000256" key="1">
    <source>
        <dbReference type="SAM" id="MobiDB-lite"/>
    </source>
</evidence>
<dbReference type="KEGG" id="mis:MICPUN_113394"/>
<dbReference type="InterPro" id="IPR016181">
    <property type="entry name" value="Acyl_CoA_acyltransferase"/>
</dbReference>
<dbReference type="PROSITE" id="PS51186">
    <property type="entry name" value="GNAT"/>
    <property type="match status" value="1"/>
</dbReference>
<dbReference type="CDD" id="cd04301">
    <property type="entry name" value="NAT_SF"/>
    <property type="match status" value="1"/>
</dbReference>
<accession>C1FD65</accession>
<protein>
    <submittedName>
        <fullName evidence="3">Gcn5-related n-acetyltransferase family protein</fullName>
    </submittedName>
</protein>
<dbReference type="eggNOG" id="ENOG502QPTC">
    <property type="taxonomic scope" value="Eukaryota"/>
</dbReference>
<proteinExistence type="predicted"/>
<gene>
    <name evidence="3" type="primary">GNAT1</name>
    <name evidence="3" type="ORF">MICPUN_113394</name>
</gene>
<feature type="region of interest" description="Disordered" evidence="1">
    <location>
        <begin position="62"/>
        <end position="87"/>
    </location>
</feature>
<dbReference type="RefSeq" id="XP_002507473.1">
    <property type="nucleotide sequence ID" value="XM_002507427.1"/>
</dbReference>
<dbReference type="Proteomes" id="UP000002009">
    <property type="component" value="Chromosome 1"/>
</dbReference>
<dbReference type="PANTHER" id="PTHR47426">
    <property type="entry name" value="ACYL-COA N-ACYLTRANSFERASES (NAT) SUPERFAMILY PROTEIN"/>
    <property type="match status" value="1"/>
</dbReference>
<dbReference type="OrthoDB" id="498322at2759"/>
<dbReference type="InParanoid" id="C1FD65"/>
<dbReference type="PANTHER" id="PTHR47426:SF3">
    <property type="entry name" value="GCN5-RELATED N-ACETYLTRANSFERASE 6, CHLOROPLASTIC"/>
    <property type="match status" value="1"/>
</dbReference>
<dbReference type="InterPro" id="IPR000182">
    <property type="entry name" value="GNAT_dom"/>
</dbReference>
<keyword evidence="3" id="KW-0808">Transferase</keyword>
<sequence>MNVSWRGMNFQTNKRAHINRLGRRCIAFKGCTCSTRSSFGVTSSARTHIIDSRGNVVITTAFSGTDRDSGRGSRQPAQSTSVPDAQTEQTNSFLCLEGLQTNGKAAHPYTEELATKIRNFETSQISVITAESFSEFSVAAELRATAFYDDLEARQALPFPSRFIATFRREFAQRECLALKERTAHFTGTLRRCLCLMARLPDLGLVGCLDISVRVGPCGSQVNGLCIPDNEEYVYIDNVAVDERARRLGSASAMLEASSEIALQWGAGFVYTHAHADNVAARRLYHTYGFRAPKGSRLADILPPGKVTPWVSPRLAGLILLRAPLPLVRQSPGNEDTTDCKCVCGAIFDNCEKCVCGLV</sequence>
<organism evidence="3 4">
    <name type="scientific">Micromonas commoda (strain RCC299 / NOUM17 / CCMP2709)</name>
    <name type="common">Picoplanktonic green alga</name>
    <dbReference type="NCBI Taxonomy" id="296587"/>
    <lineage>
        <taxon>Eukaryota</taxon>
        <taxon>Viridiplantae</taxon>
        <taxon>Chlorophyta</taxon>
        <taxon>Mamiellophyceae</taxon>
        <taxon>Mamiellales</taxon>
        <taxon>Mamiellaceae</taxon>
        <taxon>Micromonas</taxon>
    </lineage>
</organism>
<feature type="domain" description="N-acetyltransferase" evidence="2">
    <location>
        <begin position="140"/>
        <end position="326"/>
    </location>
</feature>
<dbReference type="EMBL" id="CP001574">
    <property type="protein sequence ID" value="ACO68731.1"/>
    <property type="molecule type" value="Genomic_DNA"/>
</dbReference>
<name>C1FD65_MICCC</name>
<dbReference type="Pfam" id="PF00583">
    <property type="entry name" value="Acetyltransf_1"/>
    <property type="match status" value="1"/>
</dbReference>
<keyword evidence="4" id="KW-1185">Reference proteome</keyword>
<feature type="compositionally biased region" description="Polar residues" evidence="1">
    <location>
        <begin position="75"/>
        <end position="87"/>
    </location>
</feature>
<dbReference type="GO" id="GO:0016747">
    <property type="term" value="F:acyltransferase activity, transferring groups other than amino-acyl groups"/>
    <property type="evidence" value="ECO:0007669"/>
    <property type="project" value="InterPro"/>
</dbReference>
<reference evidence="3 4" key="1">
    <citation type="journal article" date="2009" name="Science">
        <title>Green evolution and dynamic adaptations revealed by genomes of the marine picoeukaryotes Micromonas.</title>
        <authorList>
            <person name="Worden A.Z."/>
            <person name="Lee J.H."/>
            <person name="Mock T."/>
            <person name="Rouze P."/>
            <person name="Simmons M.P."/>
            <person name="Aerts A.L."/>
            <person name="Allen A.E."/>
            <person name="Cuvelier M.L."/>
            <person name="Derelle E."/>
            <person name="Everett M.V."/>
            <person name="Foulon E."/>
            <person name="Grimwood J."/>
            <person name="Gundlach H."/>
            <person name="Henrissat B."/>
            <person name="Napoli C."/>
            <person name="McDonald S.M."/>
            <person name="Parker M.S."/>
            <person name="Rombauts S."/>
            <person name="Salamov A."/>
            <person name="Von Dassow P."/>
            <person name="Badger J.H."/>
            <person name="Coutinho P.M."/>
            <person name="Demir E."/>
            <person name="Dubchak I."/>
            <person name="Gentemann C."/>
            <person name="Eikrem W."/>
            <person name="Gready J.E."/>
            <person name="John U."/>
            <person name="Lanier W."/>
            <person name="Lindquist E.A."/>
            <person name="Lucas S."/>
            <person name="Mayer K.F."/>
            <person name="Moreau H."/>
            <person name="Not F."/>
            <person name="Otillar R."/>
            <person name="Panaud O."/>
            <person name="Pangilinan J."/>
            <person name="Paulsen I."/>
            <person name="Piegu B."/>
            <person name="Poliakov A."/>
            <person name="Robbens S."/>
            <person name="Schmutz J."/>
            <person name="Toulza E."/>
            <person name="Wyss T."/>
            <person name="Zelensky A."/>
            <person name="Zhou K."/>
            <person name="Armbrust E.V."/>
            <person name="Bhattacharya D."/>
            <person name="Goodenough U.W."/>
            <person name="Van de Peer Y."/>
            <person name="Grigoriev I.V."/>
        </authorList>
    </citation>
    <scope>NUCLEOTIDE SEQUENCE [LARGE SCALE GENOMIC DNA]</scope>
    <source>
        <strain evidence="4">RCC299 / NOUM17</strain>
    </source>
</reference>
<evidence type="ECO:0000313" key="4">
    <source>
        <dbReference type="Proteomes" id="UP000002009"/>
    </source>
</evidence>
<dbReference type="STRING" id="296587.C1FD65"/>
<evidence type="ECO:0000259" key="2">
    <source>
        <dbReference type="PROSITE" id="PS51186"/>
    </source>
</evidence>
<evidence type="ECO:0000313" key="3">
    <source>
        <dbReference type="EMBL" id="ACO68731.1"/>
    </source>
</evidence>
<dbReference type="SUPFAM" id="SSF55729">
    <property type="entry name" value="Acyl-CoA N-acyltransferases (Nat)"/>
    <property type="match status" value="1"/>
</dbReference>
<dbReference type="Gene3D" id="3.40.630.30">
    <property type="match status" value="1"/>
</dbReference>
<dbReference type="AlphaFoldDB" id="C1FD65"/>
<dbReference type="OMA" id="THAHADN"/>